<dbReference type="Proteomes" id="UP001271007">
    <property type="component" value="Unassembled WGS sequence"/>
</dbReference>
<evidence type="ECO:0000256" key="3">
    <source>
        <dbReference type="ARBA" id="ARBA00038157"/>
    </source>
</evidence>
<dbReference type="InterPro" id="IPR036812">
    <property type="entry name" value="NAD(P)_OxRdtase_dom_sf"/>
</dbReference>
<dbReference type="GO" id="GO:0016491">
    <property type="term" value="F:oxidoreductase activity"/>
    <property type="evidence" value="ECO:0007669"/>
    <property type="project" value="UniProtKB-KW"/>
</dbReference>
<evidence type="ECO:0000256" key="2">
    <source>
        <dbReference type="ARBA" id="ARBA00023002"/>
    </source>
</evidence>
<gene>
    <name evidence="5" type="ORF">LTR09_004243</name>
</gene>
<comment type="similarity">
    <text evidence="3">Belongs to the aldo/keto reductase family. Aldo/keto reductase 2 subfamily.</text>
</comment>
<keyword evidence="6" id="KW-1185">Reference proteome</keyword>
<protein>
    <recommendedName>
        <fullName evidence="4">NADP-dependent oxidoreductase domain-containing protein</fullName>
    </recommendedName>
</protein>
<evidence type="ECO:0000313" key="6">
    <source>
        <dbReference type="Proteomes" id="UP001271007"/>
    </source>
</evidence>
<dbReference type="Pfam" id="PF00248">
    <property type="entry name" value="Aldo_ket_red"/>
    <property type="match status" value="1"/>
</dbReference>
<name>A0AAJ0DI22_9PEZI</name>
<dbReference type="Gene3D" id="3.20.20.100">
    <property type="entry name" value="NADP-dependent oxidoreductase domain"/>
    <property type="match status" value="1"/>
</dbReference>
<dbReference type="InterPro" id="IPR023210">
    <property type="entry name" value="NADP_OxRdtase_dom"/>
</dbReference>
<proteinExistence type="inferred from homology"/>
<dbReference type="PANTHER" id="PTHR43364:SF7">
    <property type="entry name" value="NADP-DEPENDENT OXIDOREDUCTASE DOMAIN-CONTAINING PROTEIN-RELATED"/>
    <property type="match status" value="1"/>
</dbReference>
<dbReference type="PANTHER" id="PTHR43364">
    <property type="entry name" value="NADH-SPECIFIC METHYLGLYOXAL REDUCTASE-RELATED"/>
    <property type="match status" value="1"/>
</dbReference>
<dbReference type="SUPFAM" id="SSF51430">
    <property type="entry name" value="NAD(P)-linked oxidoreductase"/>
    <property type="match status" value="1"/>
</dbReference>
<keyword evidence="2" id="KW-0560">Oxidoreductase</keyword>
<accession>A0AAJ0DI22</accession>
<sequence>MDGDPSYQLPPKPTSLLGYHRILSPTAAIKVSPLALGGLSIGNRWRSTYGTNQDPDKILNAYSGLGGNFIDASNDGQSEDSESLIGEWMEKRGVRDQMVIATKYTAGYKKHDQANVPLQSNYAGNSAKSLLLSVRDSLRKLRTDYIDILYVQWWDFATSVEEVMRHLHALVVARQVLYVGASNIPAWVVVKANMFARSNGLTPFSLYQGRWNAGFRDLEAEIIPMCEDQGMAILPWGVFGGGQLRTMKQREADREDEGSRPPKFLSERHAKVSEVLEAIGKTHGTSLQAVALAYLFQQSTYTFPVVGVQTVEHVLAMPDALRVKLSKDELDQIYEASPLNPHFPMNFLFHSRGEQAYHLGFNAADCQRDQMAAYINAPPRQLPYQPHIER</sequence>
<evidence type="ECO:0000313" key="5">
    <source>
        <dbReference type="EMBL" id="KAK3054514.1"/>
    </source>
</evidence>
<organism evidence="5 6">
    <name type="scientific">Extremus antarcticus</name>
    <dbReference type="NCBI Taxonomy" id="702011"/>
    <lineage>
        <taxon>Eukaryota</taxon>
        <taxon>Fungi</taxon>
        <taxon>Dikarya</taxon>
        <taxon>Ascomycota</taxon>
        <taxon>Pezizomycotina</taxon>
        <taxon>Dothideomycetes</taxon>
        <taxon>Dothideomycetidae</taxon>
        <taxon>Mycosphaerellales</taxon>
        <taxon>Extremaceae</taxon>
        <taxon>Extremus</taxon>
    </lineage>
</organism>
<dbReference type="EMBL" id="JAWDJX010000011">
    <property type="protein sequence ID" value="KAK3054514.1"/>
    <property type="molecule type" value="Genomic_DNA"/>
</dbReference>
<comment type="caution">
    <text evidence="5">The sequence shown here is derived from an EMBL/GenBank/DDBJ whole genome shotgun (WGS) entry which is preliminary data.</text>
</comment>
<evidence type="ECO:0000256" key="1">
    <source>
        <dbReference type="ARBA" id="ARBA00022857"/>
    </source>
</evidence>
<reference evidence="5" key="1">
    <citation type="submission" date="2023-04" db="EMBL/GenBank/DDBJ databases">
        <title>Black Yeasts Isolated from many extreme environments.</title>
        <authorList>
            <person name="Coleine C."/>
            <person name="Stajich J.E."/>
            <person name="Selbmann L."/>
        </authorList>
    </citation>
    <scope>NUCLEOTIDE SEQUENCE</scope>
    <source>
        <strain evidence="5">CCFEE 5312</strain>
    </source>
</reference>
<feature type="domain" description="NADP-dependent oxidoreductase" evidence="4">
    <location>
        <begin position="33"/>
        <end position="336"/>
    </location>
</feature>
<dbReference type="AlphaFoldDB" id="A0AAJ0DI22"/>
<keyword evidence="1" id="KW-0521">NADP</keyword>
<evidence type="ECO:0000259" key="4">
    <source>
        <dbReference type="Pfam" id="PF00248"/>
    </source>
</evidence>
<dbReference type="InterPro" id="IPR050523">
    <property type="entry name" value="AKR_Detox_Biosynth"/>
</dbReference>